<dbReference type="CDD" id="cd03801">
    <property type="entry name" value="GT4_PimA-like"/>
    <property type="match status" value="1"/>
</dbReference>
<dbReference type="PANTHER" id="PTHR12526">
    <property type="entry name" value="GLYCOSYLTRANSFERASE"/>
    <property type="match status" value="1"/>
</dbReference>
<sequence length="426" mass="49199">MKVLWLCNIPLPDVSKALGVPEINLGGWLVGLSNDLKAQDDVELSISFLLKNINYIKKIKANNINYYAVPQETKSLDKYDMLLKSKFGKLLDMVKPDLVHIWGTEYPHALSMASICKKKFIKTVISIQGICKINSSVYHYFASLPFRVRVGFTLRDLIRKDNLLLSQRRNFNKGIKFETEILKKASFIIGRTSMDKAYISQVNPKARYYFCNETLRDEFYKHEWNVNNCIRHSIFISQAIVPLKGLHFMLEAMPKIIKVYSDVKLYVAGKDVTRSNGSFKEKMKITYYGKYIKELIKKHNLKNHVIFTGNLDEKQMCNKFLKSNVFVCSSSIENSPNSLGEAMLLGVPCVSSDVGGVKDMLEHNKEGYIYQHDAPYMLAYYICKIFKDDKLAYYFSKNARQHAKKTHSKEENLMTMLNIYKEIINE</sequence>
<dbReference type="Pfam" id="PF00534">
    <property type="entry name" value="Glycos_transf_1"/>
    <property type="match status" value="1"/>
</dbReference>
<name>A0A170NNX6_9CLOT</name>
<dbReference type="EC" id="2.4.-.-" evidence="2"/>
<dbReference type="InterPro" id="IPR001296">
    <property type="entry name" value="Glyco_trans_1"/>
</dbReference>
<organism evidence="2 4">
    <name type="scientific">Clostridium coskatii</name>
    <dbReference type="NCBI Taxonomy" id="1705578"/>
    <lineage>
        <taxon>Bacteria</taxon>
        <taxon>Bacillati</taxon>
        <taxon>Bacillota</taxon>
        <taxon>Clostridia</taxon>
        <taxon>Eubacteriales</taxon>
        <taxon>Clostridiaceae</taxon>
        <taxon>Clostridium</taxon>
    </lineage>
</organism>
<protein>
    <submittedName>
        <fullName evidence="2">Spore coat protein SA</fullName>
        <ecNumber evidence="2">2.4.-.-</ecNumber>
    </submittedName>
</protein>
<dbReference type="EMBL" id="LITQ01000007">
    <property type="protein sequence ID" value="OAA94201.1"/>
    <property type="molecule type" value="Genomic_DNA"/>
</dbReference>
<dbReference type="Gene3D" id="3.40.50.2000">
    <property type="entry name" value="Glycogen Phosphorylase B"/>
    <property type="match status" value="2"/>
</dbReference>
<keyword evidence="2" id="KW-0328">Glycosyltransferase</keyword>
<dbReference type="AlphaFoldDB" id="A0A170NNX6"/>
<dbReference type="GO" id="GO:0016757">
    <property type="term" value="F:glycosyltransferase activity"/>
    <property type="evidence" value="ECO:0007669"/>
    <property type="project" value="UniProtKB-KW"/>
</dbReference>
<evidence type="ECO:0000259" key="1">
    <source>
        <dbReference type="Pfam" id="PF00534"/>
    </source>
</evidence>
<keyword evidence="2" id="KW-0808">Transferase</keyword>
<reference evidence="2 4" key="1">
    <citation type="journal article" date="2015" name="Biotechnol. Bioeng.">
        <title>Genome sequence and phenotypic characterization of Caulobacter segnis.</title>
        <authorList>
            <person name="Patel S."/>
            <person name="Fletcher B."/>
            <person name="Scott D.C."/>
            <person name="Ely B."/>
        </authorList>
    </citation>
    <scope>NUCLEOTIDE SEQUENCE [LARGE SCALE GENOMIC DNA]</scope>
    <source>
        <strain evidence="2 4">PS02</strain>
    </source>
</reference>
<evidence type="ECO:0000313" key="2">
    <source>
        <dbReference type="EMBL" id="OAA94201.1"/>
    </source>
</evidence>
<feature type="domain" description="Glycosyl transferase family 1" evidence="1">
    <location>
        <begin position="234"/>
        <end position="401"/>
    </location>
</feature>
<dbReference type="PATRIC" id="fig|1705578.3.peg.3418"/>
<accession>A0A170NNX6</accession>
<comment type="caution">
    <text evidence="2">The sequence shown here is derived from an EMBL/GenBank/DDBJ whole genome shotgun (WGS) entry which is preliminary data.</text>
</comment>
<dbReference type="Proteomes" id="UP000077384">
    <property type="component" value="Unassembled WGS sequence"/>
</dbReference>
<proteinExistence type="predicted"/>
<evidence type="ECO:0000313" key="3">
    <source>
        <dbReference type="EMBL" id="OBR95529.1"/>
    </source>
</evidence>
<dbReference type="EMBL" id="LROR01000037">
    <property type="protein sequence ID" value="OBR95529.1"/>
    <property type="molecule type" value="Genomic_DNA"/>
</dbReference>
<keyword evidence="2" id="KW-0946">Virion</keyword>
<dbReference type="Proteomes" id="UP000093694">
    <property type="component" value="Unassembled WGS sequence"/>
</dbReference>
<dbReference type="RefSeq" id="WP_063600394.1">
    <property type="nucleotide sequence ID" value="NZ_LITQ01000007.1"/>
</dbReference>
<keyword evidence="2" id="KW-0167">Capsid protein</keyword>
<evidence type="ECO:0000313" key="4">
    <source>
        <dbReference type="Proteomes" id="UP000077384"/>
    </source>
</evidence>
<reference evidence="3 5" key="2">
    <citation type="journal article" date="2016" name="Front. Microbiol.">
        <title>Industrial Acetogenic Biocatalysts: A Comparative Metabolic and Genomic Analysis.</title>
        <authorList>
            <person name="Bengelsdorf F."/>
            <person name="Poehlein A."/>
            <person name="Sonja S."/>
            <person name="Erz C."/>
            <person name="Hummel T."/>
            <person name="Hoffmeister S."/>
            <person name="Daniel R."/>
            <person name="Durre P."/>
        </authorList>
    </citation>
    <scope>NUCLEOTIDE SEQUENCE [LARGE SCALE GENOMIC DNA]</scope>
    <source>
        <strain evidence="3 5">PTA-10522</strain>
    </source>
</reference>
<evidence type="ECO:0000313" key="5">
    <source>
        <dbReference type="Proteomes" id="UP000093694"/>
    </source>
</evidence>
<dbReference type="PANTHER" id="PTHR12526:SF638">
    <property type="entry name" value="SPORE COAT PROTEIN SA"/>
    <property type="match status" value="1"/>
</dbReference>
<keyword evidence="5" id="KW-1185">Reference proteome</keyword>
<gene>
    <name evidence="2" type="primary">cotSA</name>
    <name evidence="3" type="ORF">CLCOS_13220</name>
    <name evidence="2" type="ORF">WX73_03348</name>
</gene>
<dbReference type="SUPFAM" id="SSF53756">
    <property type="entry name" value="UDP-Glycosyltransferase/glycogen phosphorylase"/>
    <property type="match status" value="1"/>
</dbReference>